<evidence type="ECO:0000256" key="2">
    <source>
        <dbReference type="ARBA" id="ARBA00022801"/>
    </source>
</evidence>
<evidence type="ECO:0000259" key="8">
    <source>
        <dbReference type="PROSITE" id="PS51192"/>
    </source>
</evidence>
<feature type="short sequence motif" description="Q motif" evidence="5">
    <location>
        <begin position="93"/>
        <end position="121"/>
    </location>
</feature>
<dbReference type="InterPro" id="IPR011545">
    <property type="entry name" value="DEAD/DEAH_box_helicase_dom"/>
</dbReference>
<evidence type="ECO:0000259" key="9">
    <source>
        <dbReference type="PROSITE" id="PS51195"/>
    </source>
</evidence>
<dbReference type="Gene3D" id="3.40.50.300">
    <property type="entry name" value="P-loop containing nucleotide triphosphate hydrolases"/>
    <property type="match status" value="1"/>
</dbReference>
<protein>
    <recommendedName>
        <fullName evidence="6">ATP-dependent RNA helicase</fullName>
        <ecNumber evidence="6">3.6.4.13</ecNumber>
    </recommendedName>
</protein>
<dbReference type="EC" id="3.6.4.13" evidence="6"/>
<keyword evidence="6" id="KW-0694">RNA-binding</keyword>
<evidence type="ECO:0000256" key="6">
    <source>
        <dbReference type="RuleBase" id="RU365068"/>
    </source>
</evidence>
<dbReference type="InterPro" id="IPR027417">
    <property type="entry name" value="P-loop_NTPase"/>
</dbReference>
<sequence length="241" mass="26421">MSVDVASKKTINPKKRKLEDIAENDNAPKAKKVKQEKEEDEDNSESQQVTNGSKAKKNEKKGNEKKANGKKVDKEETSEQDEEDEKLKIPAEAQWSNLQVSSDTRKAIDKLGFERMTEIQYKAIPHVLAGSDVAGAAKTGSGKTLSFVIPAVELMAKDNWTREKGTGAIIIAPTRELAIQIKGVAQQMAQFHRGIRVGLVIGGASRYAEAQILKMGCGIIVATPGRLVDHLEVNLNYLLQN</sequence>
<dbReference type="Proteomes" id="UP000023152">
    <property type="component" value="Unassembled WGS sequence"/>
</dbReference>
<dbReference type="InterPro" id="IPR014001">
    <property type="entry name" value="Helicase_ATP-bd"/>
</dbReference>
<dbReference type="EMBL" id="ASPP01035746">
    <property type="protein sequence ID" value="ETO02445.1"/>
    <property type="molecule type" value="Genomic_DNA"/>
</dbReference>
<dbReference type="AlphaFoldDB" id="X6LP04"/>
<keyword evidence="4 6" id="KW-0067">ATP-binding</keyword>
<keyword evidence="3 6" id="KW-0347">Helicase</keyword>
<comment type="function">
    <text evidence="6">RNA helicase.</text>
</comment>
<comment type="caution">
    <text evidence="10">The sequence shown here is derived from an EMBL/GenBank/DDBJ whole genome shotgun (WGS) entry which is preliminary data.</text>
</comment>
<dbReference type="InterPro" id="IPR014014">
    <property type="entry name" value="RNA_helicase_DEAD_Q_motif"/>
</dbReference>
<keyword evidence="2 6" id="KW-0378">Hydrolase</keyword>
<dbReference type="PROSITE" id="PS51192">
    <property type="entry name" value="HELICASE_ATP_BIND_1"/>
    <property type="match status" value="1"/>
</dbReference>
<reference evidence="10 11" key="1">
    <citation type="journal article" date="2013" name="Curr. Biol.">
        <title>The Genome of the Foraminiferan Reticulomyxa filosa.</title>
        <authorList>
            <person name="Glockner G."/>
            <person name="Hulsmann N."/>
            <person name="Schleicher M."/>
            <person name="Noegel A.A."/>
            <person name="Eichinger L."/>
            <person name="Gallinger C."/>
            <person name="Pawlowski J."/>
            <person name="Sierra R."/>
            <person name="Euteneuer U."/>
            <person name="Pillet L."/>
            <person name="Moustafa A."/>
            <person name="Platzer M."/>
            <person name="Groth M."/>
            <person name="Szafranski K."/>
            <person name="Schliwa M."/>
        </authorList>
    </citation>
    <scope>NUCLEOTIDE SEQUENCE [LARGE SCALE GENOMIC DNA]</scope>
</reference>
<comment type="domain">
    <text evidence="6">The Q motif is unique to and characteristic of the DEAD box family of RNA helicases and controls ATP binding and hydrolysis.</text>
</comment>
<comment type="similarity">
    <text evidence="6">Belongs to the DEAD box helicase family.</text>
</comment>
<feature type="domain" description="Helicase ATP-binding" evidence="8">
    <location>
        <begin position="124"/>
        <end position="241"/>
    </location>
</feature>
<evidence type="ECO:0000313" key="10">
    <source>
        <dbReference type="EMBL" id="ETO02445.1"/>
    </source>
</evidence>
<feature type="domain" description="DEAD-box RNA helicase Q" evidence="9">
    <location>
        <begin position="93"/>
        <end position="121"/>
    </location>
</feature>
<dbReference type="GO" id="GO:0003723">
    <property type="term" value="F:RNA binding"/>
    <property type="evidence" value="ECO:0007669"/>
    <property type="project" value="UniProtKB-UniRule"/>
</dbReference>
<dbReference type="GO" id="GO:0016787">
    <property type="term" value="F:hydrolase activity"/>
    <property type="evidence" value="ECO:0007669"/>
    <property type="project" value="UniProtKB-KW"/>
</dbReference>
<dbReference type="SMART" id="SM00487">
    <property type="entry name" value="DEXDc"/>
    <property type="match status" value="1"/>
</dbReference>
<dbReference type="SUPFAM" id="SSF52540">
    <property type="entry name" value="P-loop containing nucleoside triphosphate hydrolases"/>
    <property type="match status" value="1"/>
</dbReference>
<dbReference type="PROSITE" id="PS51195">
    <property type="entry name" value="Q_MOTIF"/>
    <property type="match status" value="1"/>
</dbReference>
<keyword evidence="1 6" id="KW-0547">Nucleotide-binding</keyword>
<keyword evidence="11" id="KW-1185">Reference proteome</keyword>
<evidence type="ECO:0000256" key="3">
    <source>
        <dbReference type="ARBA" id="ARBA00022806"/>
    </source>
</evidence>
<feature type="region of interest" description="Disordered" evidence="7">
    <location>
        <begin position="1"/>
        <end position="88"/>
    </location>
</feature>
<organism evidence="10 11">
    <name type="scientific">Reticulomyxa filosa</name>
    <dbReference type="NCBI Taxonomy" id="46433"/>
    <lineage>
        <taxon>Eukaryota</taxon>
        <taxon>Sar</taxon>
        <taxon>Rhizaria</taxon>
        <taxon>Retaria</taxon>
        <taxon>Foraminifera</taxon>
        <taxon>Monothalamids</taxon>
        <taxon>Reticulomyxidae</taxon>
        <taxon>Reticulomyxa</taxon>
    </lineage>
</organism>
<comment type="catalytic activity">
    <reaction evidence="6">
        <text>ATP + H2O = ADP + phosphate + H(+)</text>
        <dbReference type="Rhea" id="RHEA:13065"/>
        <dbReference type="ChEBI" id="CHEBI:15377"/>
        <dbReference type="ChEBI" id="CHEBI:15378"/>
        <dbReference type="ChEBI" id="CHEBI:30616"/>
        <dbReference type="ChEBI" id="CHEBI:43474"/>
        <dbReference type="ChEBI" id="CHEBI:456216"/>
        <dbReference type="EC" id="3.6.4.13"/>
    </reaction>
</comment>
<dbReference type="PANTHER" id="PTHR24031">
    <property type="entry name" value="RNA HELICASE"/>
    <property type="match status" value="1"/>
</dbReference>
<dbReference type="OrthoDB" id="6432355at2759"/>
<proteinExistence type="inferred from homology"/>
<name>X6LP04_RETFI</name>
<gene>
    <name evidence="10" type="ORF">RFI_34985</name>
</gene>
<dbReference type="GO" id="GO:0003724">
    <property type="term" value="F:RNA helicase activity"/>
    <property type="evidence" value="ECO:0007669"/>
    <property type="project" value="UniProtKB-EC"/>
</dbReference>
<dbReference type="Pfam" id="PF00270">
    <property type="entry name" value="DEAD"/>
    <property type="match status" value="1"/>
</dbReference>
<feature type="compositionally biased region" description="Basic and acidic residues" evidence="7">
    <location>
        <begin position="60"/>
        <end position="77"/>
    </location>
</feature>
<evidence type="ECO:0000313" key="11">
    <source>
        <dbReference type="Proteomes" id="UP000023152"/>
    </source>
</evidence>
<dbReference type="GO" id="GO:0005524">
    <property type="term" value="F:ATP binding"/>
    <property type="evidence" value="ECO:0007669"/>
    <property type="project" value="UniProtKB-UniRule"/>
</dbReference>
<evidence type="ECO:0000256" key="1">
    <source>
        <dbReference type="ARBA" id="ARBA00022741"/>
    </source>
</evidence>
<accession>X6LP04</accession>
<evidence type="ECO:0000256" key="4">
    <source>
        <dbReference type="ARBA" id="ARBA00022840"/>
    </source>
</evidence>
<evidence type="ECO:0000256" key="7">
    <source>
        <dbReference type="SAM" id="MobiDB-lite"/>
    </source>
</evidence>
<evidence type="ECO:0000256" key="5">
    <source>
        <dbReference type="PROSITE-ProRule" id="PRU00552"/>
    </source>
</evidence>